<evidence type="ECO:0000313" key="2">
    <source>
        <dbReference type="Proteomes" id="UP000007435"/>
    </source>
</evidence>
<gene>
    <name evidence="1" type="ordered locus">Lbys_0616</name>
</gene>
<accession>E4RY50</accession>
<organism evidence="1 2">
    <name type="scientific">Leadbetterella byssophila (strain DSM 17132 / JCM 16389 / KACC 11308 / NBRC 106382 / 4M15)</name>
    <dbReference type="NCBI Taxonomy" id="649349"/>
    <lineage>
        <taxon>Bacteria</taxon>
        <taxon>Pseudomonadati</taxon>
        <taxon>Bacteroidota</taxon>
        <taxon>Cytophagia</taxon>
        <taxon>Cytophagales</taxon>
        <taxon>Leadbetterellaceae</taxon>
        <taxon>Leadbetterella</taxon>
    </lineage>
</organism>
<dbReference type="AlphaFoldDB" id="E4RY50"/>
<sequence>MRSQRPSKEQLLQMAKEAIEKNSLPFEWKEADVYDFWLLTTIADIDKFFLVPYLYQIYSIIQGKSVDEAILRNGLGVFRKVPIPEDIEGQIYQFCMTIINEGKASTANLSFSISICGKIAQKYPDLRSETLNAAYHLRDTRHSPAIQSASKNVIQRLLHVRVNGVHDSH</sequence>
<name>E4RY50_LEAB4</name>
<proteinExistence type="predicted"/>
<evidence type="ECO:0000313" key="1">
    <source>
        <dbReference type="EMBL" id="ADQ16378.1"/>
    </source>
</evidence>
<dbReference type="KEGG" id="lby:Lbys_0616"/>
<dbReference type="STRING" id="649349.Lbys_0616"/>
<dbReference type="Proteomes" id="UP000007435">
    <property type="component" value="Chromosome"/>
</dbReference>
<dbReference type="EMBL" id="CP002305">
    <property type="protein sequence ID" value="ADQ16378.1"/>
    <property type="molecule type" value="Genomic_DNA"/>
</dbReference>
<protein>
    <submittedName>
        <fullName evidence="1">Uncharacterized protein</fullName>
    </submittedName>
</protein>
<reference evidence="1 2" key="2">
    <citation type="journal article" date="2011" name="Stand. Genomic Sci.">
        <title>Complete genome sequence of Leadbetterella byssophila type strain (4M15).</title>
        <authorList>
            <person name="Abt B."/>
            <person name="Teshima H."/>
            <person name="Lucas S."/>
            <person name="Lapidus A."/>
            <person name="Del Rio T.G."/>
            <person name="Nolan M."/>
            <person name="Tice H."/>
            <person name="Cheng J.F."/>
            <person name="Pitluck S."/>
            <person name="Liolios K."/>
            <person name="Pagani I."/>
            <person name="Ivanova N."/>
            <person name="Mavromatis K."/>
            <person name="Pati A."/>
            <person name="Tapia R."/>
            <person name="Han C."/>
            <person name="Goodwin L."/>
            <person name="Chen A."/>
            <person name="Palaniappan K."/>
            <person name="Land M."/>
            <person name="Hauser L."/>
            <person name="Chang Y.J."/>
            <person name="Jeffries C.D."/>
            <person name="Rohde M."/>
            <person name="Goker M."/>
            <person name="Tindall B.J."/>
            <person name="Detter J.C."/>
            <person name="Woyke T."/>
            <person name="Bristow J."/>
            <person name="Eisen J.A."/>
            <person name="Markowitz V."/>
            <person name="Hugenholtz P."/>
            <person name="Klenk H.P."/>
            <person name="Kyrpides N.C."/>
        </authorList>
    </citation>
    <scope>NUCLEOTIDE SEQUENCE [LARGE SCALE GENOMIC DNA]</scope>
    <source>
        <strain evidence="2">DSM 17132 / JCM 16389 / KACC 11308 / NBRC 106382 / 4M15</strain>
    </source>
</reference>
<dbReference type="RefSeq" id="WP_013407430.1">
    <property type="nucleotide sequence ID" value="NC_014655.1"/>
</dbReference>
<dbReference type="HOGENOM" id="CLU_1576540_0_0_10"/>
<reference key="1">
    <citation type="submission" date="2010-11" db="EMBL/GenBank/DDBJ databases">
        <title>The complete genome of Leadbetterella byssophila DSM 17132.</title>
        <authorList>
            <consortium name="US DOE Joint Genome Institute (JGI-PGF)"/>
            <person name="Lucas S."/>
            <person name="Copeland A."/>
            <person name="Lapidus A."/>
            <person name="Glavina del Rio T."/>
            <person name="Dalin E."/>
            <person name="Tice H."/>
            <person name="Bruce D."/>
            <person name="Goodwin L."/>
            <person name="Pitluck S."/>
            <person name="Kyrpides N."/>
            <person name="Mavromatis K."/>
            <person name="Ivanova N."/>
            <person name="Teshima H."/>
            <person name="Brettin T."/>
            <person name="Detter J.C."/>
            <person name="Han C."/>
            <person name="Tapia R."/>
            <person name="Land M."/>
            <person name="Hauser L."/>
            <person name="Markowitz V."/>
            <person name="Cheng J.-F."/>
            <person name="Hugenholtz P."/>
            <person name="Woyke T."/>
            <person name="Wu D."/>
            <person name="Tindall B."/>
            <person name="Pomrenke H.G."/>
            <person name="Brambilla E."/>
            <person name="Klenk H.-P."/>
            <person name="Eisen J.A."/>
        </authorList>
    </citation>
    <scope>NUCLEOTIDE SEQUENCE [LARGE SCALE GENOMIC DNA]</scope>
    <source>
        <strain>DSM 17132</strain>
    </source>
</reference>
<keyword evidence="2" id="KW-1185">Reference proteome</keyword>